<keyword evidence="8 11" id="KW-1133">Transmembrane helix</keyword>
<dbReference type="GO" id="GO:0009306">
    <property type="term" value="P:protein secretion"/>
    <property type="evidence" value="ECO:0007669"/>
    <property type="project" value="UniProtKB-UniRule"/>
</dbReference>
<feature type="compositionally biased region" description="Low complexity" evidence="12">
    <location>
        <begin position="114"/>
        <end position="131"/>
    </location>
</feature>
<dbReference type="AlphaFoldDB" id="A0A418YK03"/>
<feature type="region of interest" description="Disordered" evidence="12">
    <location>
        <begin position="77"/>
        <end position="151"/>
    </location>
</feature>
<evidence type="ECO:0000256" key="2">
    <source>
        <dbReference type="ARBA" id="ARBA00008445"/>
    </source>
</evidence>
<accession>A0A418YK03</accession>
<evidence type="ECO:0000256" key="7">
    <source>
        <dbReference type="ARBA" id="ARBA00022927"/>
    </source>
</evidence>
<reference evidence="13 14" key="1">
    <citation type="submission" date="2018-09" db="EMBL/GenBank/DDBJ databases">
        <authorList>
            <person name="Wang F."/>
        </authorList>
    </citation>
    <scope>NUCLEOTIDE SEQUENCE [LARGE SCALE GENOMIC DNA]</scope>
    <source>
        <strain evidence="13 14">PLHSC7-2</strain>
    </source>
</reference>
<feature type="compositionally biased region" description="Acidic residues" evidence="12">
    <location>
        <begin position="140"/>
        <end position="151"/>
    </location>
</feature>
<keyword evidence="7 11" id="KW-0653">Protein transport</keyword>
<keyword evidence="9 11" id="KW-0811">Translocation</keyword>
<dbReference type="EMBL" id="QZCH01000001">
    <property type="protein sequence ID" value="RJG51307.1"/>
    <property type="molecule type" value="Genomic_DNA"/>
</dbReference>
<evidence type="ECO:0000256" key="10">
    <source>
        <dbReference type="ARBA" id="ARBA00023136"/>
    </source>
</evidence>
<evidence type="ECO:0000313" key="13">
    <source>
        <dbReference type="EMBL" id="RJG51307.1"/>
    </source>
</evidence>
<evidence type="ECO:0000256" key="9">
    <source>
        <dbReference type="ARBA" id="ARBA00023010"/>
    </source>
</evidence>
<dbReference type="PRINTS" id="PR01651">
    <property type="entry name" value="SECGEXPORT"/>
</dbReference>
<dbReference type="OrthoDB" id="9813947at2"/>
<dbReference type="GO" id="GO:0005886">
    <property type="term" value="C:plasma membrane"/>
    <property type="evidence" value="ECO:0007669"/>
    <property type="project" value="UniProtKB-SubCell"/>
</dbReference>
<reference evidence="13 14" key="2">
    <citation type="submission" date="2019-01" db="EMBL/GenBank/DDBJ databases">
        <title>Motilimonas pumilus sp. nov., isolated from the gut of sea cucumber (Apostichopus japonicus).</title>
        <authorList>
            <person name="Wang F.-Q."/>
            <person name="Ren L.-H."/>
            <person name="Lin Y.-W."/>
            <person name="Sun G.-H."/>
            <person name="Du Z.-J."/>
            <person name="Zhao J.-X."/>
            <person name="Liu X.-J."/>
            <person name="Liu L.-J."/>
        </authorList>
    </citation>
    <scope>NUCLEOTIDE SEQUENCE [LARGE SCALE GENOMIC DNA]</scope>
    <source>
        <strain evidence="13 14">PLHSC7-2</strain>
    </source>
</reference>
<evidence type="ECO:0000256" key="8">
    <source>
        <dbReference type="ARBA" id="ARBA00022989"/>
    </source>
</evidence>
<evidence type="ECO:0000256" key="11">
    <source>
        <dbReference type="RuleBase" id="RU365087"/>
    </source>
</evidence>
<feature type="transmembrane region" description="Helical" evidence="11">
    <location>
        <begin position="51"/>
        <end position="70"/>
    </location>
</feature>
<gene>
    <name evidence="13" type="primary">secG</name>
    <name evidence="13" type="ORF">D1Z90_00820</name>
</gene>
<name>A0A418YK03_9GAMM</name>
<keyword evidence="6 11" id="KW-0812">Transmembrane</keyword>
<proteinExistence type="inferred from homology"/>
<keyword evidence="5 11" id="KW-1003">Cell membrane</keyword>
<protein>
    <recommendedName>
        <fullName evidence="3 11">Protein-export membrane protein SecG</fullName>
    </recommendedName>
</protein>
<keyword evidence="10 11" id="KW-0472">Membrane</keyword>
<dbReference type="PANTHER" id="PTHR34182:SF1">
    <property type="entry name" value="PROTEIN-EXPORT MEMBRANE PROTEIN SECG"/>
    <property type="match status" value="1"/>
</dbReference>
<organism evidence="13 14">
    <name type="scientific">Motilimonas pumila</name>
    <dbReference type="NCBI Taxonomy" id="2303987"/>
    <lineage>
        <taxon>Bacteria</taxon>
        <taxon>Pseudomonadati</taxon>
        <taxon>Pseudomonadota</taxon>
        <taxon>Gammaproteobacteria</taxon>
        <taxon>Alteromonadales</taxon>
        <taxon>Alteromonadales genera incertae sedis</taxon>
        <taxon>Motilimonas</taxon>
    </lineage>
</organism>
<evidence type="ECO:0000256" key="5">
    <source>
        <dbReference type="ARBA" id="ARBA00022475"/>
    </source>
</evidence>
<comment type="subcellular location">
    <subcellularLocation>
        <location evidence="1 11">Cell membrane</location>
        <topology evidence="1 11">Multi-pass membrane protein</topology>
    </subcellularLocation>
</comment>
<comment type="caution">
    <text evidence="13">The sequence shown here is derived from an EMBL/GenBank/DDBJ whole genome shotgun (WGS) entry which is preliminary data.</text>
</comment>
<evidence type="ECO:0000256" key="3">
    <source>
        <dbReference type="ARBA" id="ARBA00017876"/>
    </source>
</evidence>
<keyword evidence="4 11" id="KW-0813">Transport</keyword>
<dbReference type="NCBIfam" id="TIGR00810">
    <property type="entry name" value="secG"/>
    <property type="match status" value="1"/>
</dbReference>
<dbReference type="InterPro" id="IPR004692">
    <property type="entry name" value="SecG"/>
</dbReference>
<evidence type="ECO:0000256" key="4">
    <source>
        <dbReference type="ARBA" id="ARBA00022448"/>
    </source>
</evidence>
<dbReference type="Pfam" id="PF03840">
    <property type="entry name" value="SecG"/>
    <property type="match status" value="1"/>
</dbReference>
<evidence type="ECO:0000313" key="14">
    <source>
        <dbReference type="Proteomes" id="UP000283255"/>
    </source>
</evidence>
<comment type="caution">
    <text evidence="11">Lacks conserved residue(s) required for the propagation of feature annotation.</text>
</comment>
<dbReference type="GO" id="GO:0043952">
    <property type="term" value="P:protein transport by the Sec complex"/>
    <property type="evidence" value="ECO:0007669"/>
    <property type="project" value="TreeGrafter"/>
</dbReference>
<dbReference type="RefSeq" id="WP_119908854.1">
    <property type="nucleotide sequence ID" value="NZ_QZCH01000001.1"/>
</dbReference>
<evidence type="ECO:0000256" key="6">
    <source>
        <dbReference type="ARBA" id="ARBA00022692"/>
    </source>
</evidence>
<dbReference type="Proteomes" id="UP000283255">
    <property type="component" value="Unassembled WGS sequence"/>
</dbReference>
<evidence type="ECO:0000256" key="12">
    <source>
        <dbReference type="SAM" id="MobiDB-lite"/>
    </source>
</evidence>
<keyword evidence="14" id="KW-1185">Reference proteome</keyword>
<comment type="similarity">
    <text evidence="2 11">Belongs to the SecG family.</text>
</comment>
<dbReference type="PANTHER" id="PTHR34182">
    <property type="entry name" value="PROTEIN-EXPORT MEMBRANE PROTEIN SECG"/>
    <property type="match status" value="1"/>
</dbReference>
<comment type="function">
    <text evidence="11">Involved in protein export. Participates in an early event of protein translocation.</text>
</comment>
<dbReference type="GO" id="GO:0065002">
    <property type="term" value="P:intracellular protein transmembrane transport"/>
    <property type="evidence" value="ECO:0007669"/>
    <property type="project" value="TreeGrafter"/>
</dbReference>
<evidence type="ECO:0000256" key="1">
    <source>
        <dbReference type="ARBA" id="ARBA00004651"/>
    </source>
</evidence>
<dbReference type="GO" id="GO:0015450">
    <property type="term" value="F:protein-transporting ATPase activity"/>
    <property type="evidence" value="ECO:0007669"/>
    <property type="project" value="UniProtKB-UniRule"/>
</dbReference>
<sequence>MFEILLVVYLVVALALVGLVLIQQGKGADMGASFGSGASQTVFGASGSGNFLTRTTAILATCFFVLSLVLGNLSTGTDEKGDDWSDLTQGSAVVEQAEVPANTDSDVPVAASSNDVPAADDVPAANNDVPASDTAPVESEQQDTESGDVPQ</sequence>